<proteinExistence type="predicted"/>
<dbReference type="PANTHER" id="PTHR11941:SF75">
    <property type="entry name" value="ENOYL-COA HYDRATASE_ISOMERASE FAMILY PROTEIN"/>
    <property type="match status" value="1"/>
</dbReference>
<keyword evidence="1" id="KW-0413">Isomerase</keyword>
<evidence type="ECO:0000313" key="1">
    <source>
        <dbReference type="EMBL" id="CCK74754.1"/>
    </source>
</evidence>
<dbReference type="InterPro" id="IPR029045">
    <property type="entry name" value="ClpP/crotonase-like_dom_sf"/>
</dbReference>
<dbReference type="InterPro" id="IPR001753">
    <property type="entry name" value="Enoyl-CoA_hydra/iso"/>
</dbReference>
<dbReference type="HOGENOM" id="CLU_009834_3_2_6"/>
<dbReference type="KEGG" id="oai:OLEAN_C05780"/>
<protein>
    <submittedName>
        <fullName evidence="1">Enoyl-CoA hydratase/isomerase (Putative)</fullName>
    </submittedName>
</protein>
<dbReference type="CDD" id="cd06558">
    <property type="entry name" value="crotonase-like"/>
    <property type="match status" value="1"/>
</dbReference>
<gene>
    <name evidence="1" type="ORF">OLEAN_C05780</name>
</gene>
<dbReference type="AlphaFoldDB" id="R4YRL8"/>
<dbReference type="SUPFAM" id="SSF52096">
    <property type="entry name" value="ClpP/crotonase"/>
    <property type="match status" value="1"/>
</dbReference>
<keyword evidence="2" id="KW-1185">Reference proteome</keyword>
<evidence type="ECO:0000313" key="2">
    <source>
        <dbReference type="Proteomes" id="UP000032749"/>
    </source>
</evidence>
<accession>R4YRL8</accession>
<dbReference type="EMBL" id="FO203512">
    <property type="protein sequence ID" value="CCK74754.1"/>
    <property type="molecule type" value="Genomic_DNA"/>
</dbReference>
<dbReference type="STRING" id="698738.OLEAN_C05780"/>
<dbReference type="PANTHER" id="PTHR11941">
    <property type="entry name" value="ENOYL-COA HYDRATASE-RELATED"/>
    <property type="match status" value="1"/>
</dbReference>
<dbReference type="Proteomes" id="UP000032749">
    <property type="component" value="Chromosome"/>
</dbReference>
<dbReference type="GO" id="GO:0006635">
    <property type="term" value="P:fatty acid beta-oxidation"/>
    <property type="evidence" value="ECO:0007669"/>
    <property type="project" value="TreeGrafter"/>
</dbReference>
<sequence length="238" mass="26660">MSLMSLRNEGKVAIISMDNGKNANNLEFSRQLLSLLKQAEEEKSNKALILTSSDEKNWSQGIDVPWMMGSIQSGNHDDVKEFLHTMDACYTVMMQYPMPIIAAINGHTFGNACVLACACDFRFMRSDRGFFCFPEVDMGVPFLPGLMDVILKAMPIYRFNEMILSGRRLSAEELKADKVIDQSFEGADALFEGALAYAKTFTKGRAIFSEHKRRLHKSAIDALAEKNPPMIDAMKVLL</sequence>
<name>R4YRL8_OLEAN</name>
<organism evidence="1 2">
    <name type="scientific">Oleispira antarctica RB-8</name>
    <dbReference type="NCBI Taxonomy" id="698738"/>
    <lineage>
        <taxon>Bacteria</taxon>
        <taxon>Pseudomonadati</taxon>
        <taxon>Pseudomonadota</taxon>
        <taxon>Gammaproteobacteria</taxon>
        <taxon>Oceanospirillales</taxon>
        <taxon>Oceanospirillaceae</taxon>
        <taxon>Oleispira</taxon>
    </lineage>
</organism>
<dbReference type="GO" id="GO:0004165">
    <property type="term" value="F:delta(3)-delta(2)-enoyl-CoA isomerase activity"/>
    <property type="evidence" value="ECO:0007669"/>
    <property type="project" value="TreeGrafter"/>
</dbReference>
<dbReference type="Gene3D" id="3.90.226.10">
    <property type="entry name" value="2-enoyl-CoA Hydratase, Chain A, domain 1"/>
    <property type="match status" value="1"/>
</dbReference>
<dbReference type="OrthoDB" id="9807606at2"/>
<dbReference type="Pfam" id="PF00378">
    <property type="entry name" value="ECH_1"/>
    <property type="match status" value="1"/>
</dbReference>
<reference evidence="1 2" key="1">
    <citation type="journal article" date="2013" name="Nat. Commun.">
        <title>Genome sequence and functional genomic analysis of the oil-degrading bacterium Oleispira antarctica.</title>
        <authorList>
            <person name="Kube M."/>
            <person name="Chernikova T.N."/>
            <person name="Al-Ramahi Y."/>
            <person name="Beloqui A."/>
            <person name="Lopez-Cortez N."/>
            <person name="Guazzaroni M.E."/>
            <person name="Heipieper H.J."/>
            <person name="Klages S."/>
            <person name="Kotsyurbenko O.R."/>
            <person name="Langer I."/>
            <person name="Nechitaylo T.Y."/>
            <person name="Lunsdorf H."/>
            <person name="Fernandez M."/>
            <person name="Juarez S."/>
            <person name="Ciordia S."/>
            <person name="Singer A."/>
            <person name="Kagan O."/>
            <person name="Egorova O."/>
            <person name="Petit P.A."/>
            <person name="Stogios P."/>
            <person name="Kim Y."/>
            <person name="Tchigvintsev A."/>
            <person name="Flick R."/>
            <person name="Denaro R."/>
            <person name="Genovese M."/>
            <person name="Albar J.P."/>
            <person name="Reva O.N."/>
            <person name="Martinez-Gomariz M."/>
            <person name="Tran H."/>
            <person name="Ferrer M."/>
            <person name="Savchenko A."/>
            <person name="Yakunin A.F."/>
            <person name="Yakimov M.M."/>
            <person name="Golyshina O.V."/>
            <person name="Reinhardt R."/>
            <person name="Golyshin P.N."/>
        </authorList>
    </citation>
    <scope>NUCLEOTIDE SEQUENCE [LARGE SCALE GENOMIC DNA]</scope>
</reference>